<dbReference type="EMBL" id="MPON01000035">
    <property type="protein sequence ID" value="OKA31422.1"/>
    <property type="molecule type" value="Genomic_DNA"/>
</dbReference>
<name>A0A1Q4L308_BACCE</name>
<dbReference type="InterPro" id="IPR021146">
    <property type="entry name" value="Phage_gp6-like_head-tail"/>
</dbReference>
<accession>A0A1Q4L308</accession>
<evidence type="ECO:0000313" key="3">
    <source>
        <dbReference type="Proteomes" id="UP000186535"/>
    </source>
</evidence>
<organism evidence="2 3">
    <name type="scientific">Bacillus cereus</name>
    <dbReference type="NCBI Taxonomy" id="1396"/>
    <lineage>
        <taxon>Bacteria</taxon>
        <taxon>Bacillati</taxon>
        <taxon>Bacillota</taxon>
        <taxon>Bacilli</taxon>
        <taxon>Bacillales</taxon>
        <taxon>Bacillaceae</taxon>
        <taxon>Bacillus</taxon>
        <taxon>Bacillus cereus group</taxon>
    </lineage>
</organism>
<proteinExistence type="predicted"/>
<comment type="caution">
    <text evidence="2">The sequence shown here is derived from an EMBL/GenBank/DDBJ whole genome shotgun (WGS) entry which is preliminary data.</text>
</comment>
<dbReference type="EMBL" id="JAEFBZ010000012">
    <property type="protein sequence ID" value="MBK1611847.1"/>
    <property type="molecule type" value="Genomic_DNA"/>
</dbReference>
<dbReference type="NCBIfam" id="TIGR01560">
    <property type="entry name" value="put_DNA_pack"/>
    <property type="match status" value="1"/>
</dbReference>
<protein>
    <submittedName>
        <fullName evidence="1">Phage gp6-like head-tail connector protein</fullName>
    </submittedName>
</protein>
<evidence type="ECO:0000313" key="2">
    <source>
        <dbReference type="EMBL" id="OKA31422.1"/>
    </source>
</evidence>
<reference evidence="1 4" key="2">
    <citation type="submission" date="2020-12" db="EMBL/GenBank/DDBJ databases">
        <title>Genome assembly for a thermostable protease producing Bacillus cereus MAKP1 strain isolated from chicken gut.</title>
        <authorList>
            <person name="Malaviya A."/>
        </authorList>
    </citation>
    <scope>NUCLEOTIDE SEQUENCE [LARGE SCALE GENOMIC DNA]</scope>
    <source>
        <strain evidence="1 4">MAKP1</strain>
    </source>
</reference>
<dbReference type="Pfam" id="PF05135">
    <property type="entry name" value="Phage_connect_1"/>
    <property type="match status" value="1"/>
</dbReference>
<dbReference type="Proteomes" id="UP000186535">
    <property type="component" value="Unassembled WGS sequence"/>
</dbReference>
<gene>
    <name evidence="2" type="ORF">BJR07_29690</name>
    <name evidence="1" type="ORF">JCR31_28870</name>
</gene>
<dbReference type="RefSeq" id="WP_073519137.1">
    <property type="nucleotide sequence ID" value="NZ_JAEFBZ010000012.1"/>
</dbReference>
<dbReference type="AlphaFoldDB" id="A0A1Q4L308"/>
<sequence length="83" mass="9420">MNDAQLLEEVKGYLRVDDDSNDPILLPLIEQAKAFITSSTGKEFSYKPLEVGCIKMLLSHWFDGNESQIPYGVKSLLTHLEYD</sequence>
<dbReference type="Gene3D" id="1.10.3230.30">
    <property type="entry name" value="Phage gp6-like head-tail connector protein"/>
    <property type="match status" value="1"/>
</dbReference>
<evidence type="ECO:0000313" key="4">
    <source>
        <dbReference type="Proteomes" id="UP000613452"/>
    </source>
</evidence>
<dbReference type="InterPro" id="IPR006450">
    <property type="entry name" value="Phage_HK97_gp6-like"/>
</dbReference>
<evidence type="ECO:0000313" key="1">
    <source>
        <dbReference type="EMBL" id="MBK1611847.1"/>
    </source>
</evidence>
<dbReference type="CDD" id="cd08054">
    <property type="entry name" value="gp6"/>
    <property type="match status" value="1"/>
</dbReference>
<dbReference type="Proteomes" id="UP000613452">
    <property type="component" value="Unassembled WGS sequence"/>
</dbReference>
<reference evidence="2 3" key="1">
    <citation type="submission" date="2016-11" db="EMBL/GenBank/DDBJ databases">
        <title>Identification of Bacillus cereus isolated from egg-white.</title>
        <authorList>
            <person name="Soni A."/>
            <person name="Oey I."/>
            <person name="Silcock P."/>
            <person name="Bremer P."/>
        </authorList>
    </citation>
    <scope>NUCLEOTIDE SEQUENCE [LARGE SCALE GENOMIC DNA]</scope>
    <source>
        <strain evidence="2 3">NZAS03</strain>
    </source>
</reference>